<dbReference type="GO" id="GO:0005886">
    <property type="term" value="C:plasma membrane"/>
    <property type="evidence" value="ECO:0007669"/>
    <property type="project" value="InterPro"/>
</dbReference>
<dbReference type="InterPro" id="IPR009571">
    <property type="entry name" value="SUR7/Rim9-like_fungi"/>
</dbReference>
<feature type="compositionally biased region" description="Pro residues" evidence="1">
    <location>
        <begin position="373"/>
        <end position="390"/>
    </location>
</feature>
<organism evidence="3 4">
    <name type="scientific">Mycena pura</name>
    <dbReference type="NCBI Taxonomy" id="153505"/>
    <lineage>
        <taxon>Eukaryota</taxon>
        <taxon>Fungi</taxon>
        <taxon>Dikarya</taxon>
        <taxon>Basidiomycota</taxon>
        <taxon>Agaricomycotina</taxon>
        <taxon>Agaricomycetes</taxon>
        <taxon>Agaricomycetidae</taxon>
        <taxon>Agaricales</taxon>
        <taxon>Marasmiineae</taxon>
        <taxon>Mycenaceae</taxon>
        <taxon>Mycena</taxon>
    </lineage>
</organism>
<dbReference type="GO" id="GO:0032153">
    <property type="term" value="C:cell division site"/>
    <property type="evidence" value="ECO:0007669"/>
    <property type="project" value="TreeGrafter"/>
</dbReference>
<feature type="transmembrane region" description="Helical" evidence="2">
    <location>
        <begin position="136"/>
        <end position="158"/>
    </location>
</feature>
<dbReference type="PANTHER" id="PTHR28013:SF4">
    <property type="entry name" value="MARVEL DOMAIN-CONTAINING PROTEIN"/>
    <property type="match status" value="1"/>
</dbReference>
<feature type="compositionally biased region" description="Basic and acidic residues" evidence="1">
    <location>
        <begin position="322"/>
        <end position="342"/>
    </location>
</feature>
<keyword evidence="2" id="KW-1133">Transmembrane helix</keyword>
<feature type="compositionally biased region" description="Polar residues" evidence="1">
    <location>
        <begin position="347"/>
        <end position="359"/>
    </location>
</feature>
<dbReference type="PANTHER" id="PTHR28013">
    <property type="entry name" value="PROTEIN DCV1-RELATED"/>
    <property type="match status" value="1"/>
</dbReference>
<feature type="transmembrane region" description="Helical" evidence="2">
    <location>
        <begin position="170"/>
        <end position="193"/>
    </location>
</feature>
<sequence length="623" mass="67703">MGCIRPATPGFILTALATALLAVVSFCVPFFKSVFFLKAGITVDDVPGTVTFGTLGYCLELAGNTTCSKPSVGYELDINGLLGNNSRIQIPAVVVKWVTYVLVLHIVALILAAGAAVFGLLAHVREMAMTCCSSCISGFAAAVALVAFIFDIALFFIAKARIKSVGTATIGNAIWLTLAAWILLLFSGCFYTLGRCCLSNRKSDRDRRKDPPPPEFVASEQTRLDAVKAEADRKARQQASDEGGLPAFYETVPLRSTAYDDGANIYPGRPQTSGRQASGGYMQAPPGTRAVDQFYNDNADPSAEYNAIPAYPPSQHRTPSAYEHRTPSAYEHRTPSAYEHRTPSAYAPSTYTPQPQQFHATPPLPPQQYNQYTPPPPNPMSPPPQQPYRPPQQALSPPQQYAALDAVHPPSPVQRPNTYLDPAAANMNMYGGHTGYASRGTSYHSAVTHPGEYSQYDPYDGTEYLPAQTAYAQQSQNNSPHGHSPYITQSPQEEHAQADEYGNGYGTNSVPSLDTTSGYFTQPVPGPSGPSSPKGPRKHRQSLYAMNAVEEDSPPGYDQGPSTYTRRVGEELVFISELICFMPNVYHGLNASFISYTCSCIKYSLASKHVIMKPWSWASKFKA</sequence>
<reference evidence="3" key="1">
    <citation type="submission" date="2023-03" db="EMBL/GenBank/DDBJ databases">
        <title>Massive genome expansion in bonnet fungi (Mycena s.s.) driven by repeated elements and novel gene families across ecological guilds.</title>
        <authorList>
            <consortium name="Lawrence Berkeley National Laboratory"/>
            <person name="Harder C.B."/>
            <person name="Miyauchi S."/>
            <person name="Viragh M."/>
            <person name="Kuo A."/>
            <person name="Thoen E."/>
            <person name="Andreopoulos B."/>
            <person name="Lu D."/>
            <person name="Skrede I."/>
            <person name="Drula E."/>
            <person name="Henrissat B."/>
            <person name="Morin E."/>
            <person name="Kohler A."/>
            <person name="Barry K."/>
            <person name="LaButti K."/>
            <person name="Morin E."/>
            <person name="Salamov A."/>
            <person name="Lipzen A."/>
            <person name="Mereny Z."/>
            <person name="Hegedus B."/>
            <person name="Baldrian P."/>
            <person name="Stursova M."/>
            <person name="Weitz H."/>
            <person name="Taylor A."/>
            <person name="Grigoriev I.V."/>
            <person name="Nagy L.G."/>
            <person name="Martin F."/>
            <person name="Kauserud H."/>
        </authorList>
    </citation>
    <scope>NUCLEOTIDE SEQUENCE</scope>
    <source>
        <strain evidence="3">9144</strain>
    </source>
</reference>
<dbReference type="Pfam" id="PF06687">
    <property type="entry name" value="SUR7"/>
    <property type="match status" value="1"/>
</dbReference>
<evidence type="ECO:0000313" key="3">
    <source>
        <dbReference type="EMBL" id="KAJ7194770.1"/>
    </source>
</evidence>
<dbReference type="Proteomes" id="UP001219525">
    <property type="component" value="Unassembled WGS sequence"/>
</dbReference>
<dbReference type="EMBL" id="JARJCW010000096">
    <property type="protein sequence ID" value="KAJ7194770.1"/>
    <property type="molecule type" value="Genomic_DNA"/>
</dbReference>
<feature type="region of interest" description="Disordered" evidence="1">
    <location>
        <begin position="259"/>
        <end position="398"/>
    </location>
</feature>
<evidence type="ECO:0000313" key="4">
    <source>
        <dbReference type="Proteomes" id="UP001219525"/>
    </source>
</evidence>
<comment type="caution">
    <text evidence="3">The sequence shown here is derived from an EMBL/GenBank/DDBJ whole genome shotgun (WGS) entry which is preliminary data.</text>
</comment>
<evidence type="ECO:0000256" key="1">
    <source>
        <dbReference type="SAM" id="MobiDB-lite"/>
    </source>
</evidence>
<feature type="region of interest" description="Disordered" evidence="1">
    <location>
        <begin position="498"/>
        <end position="541"/>
    </location>
</feature>
<protein>
    <submittedName>
        <fullName evidence="3">SUR7/PalI family-domain-containing protein</fullName>
    </submittedName>
</protein>
<dbReference type="AlphaFoldDB" id="A0AAD6UU79"/>
<dbReference type="InterPro" id="IPR051380">
    <property type="entry name" value="pH-response_reg_palI/RIM9"/>
</dbReference>
<keyword evidence="2" id="KW-0812">Transmembrane</keyword>
<feature type="compositionally biased region" description="Polar residues" evidence="1">
    <location>
        <begin position="506"/>
        <end position="520"/>
    </location>
</feature>
<proteinExistence type="predicted"/>
<feature type="transmembrane region" description="Helical" evidence="2">
    <location>
        <begin position="97"/>
        <end position="124"/>
    </location>
</feature>
<keyword evidence="4" id="KW-1185">Reference proteome</keyword>
<dbReference type="GO" id="GO:0035838">
    <property type="term" value="C:growing cell tip"/>
    <property type="evidence" value="ECO:0007669"/>
    <property type="project" value="TreeGrafter"/>
</dbReference>
<keyword evidence="2" id="KW-0472">Membrane</keyword>
<gene>
    <name evidence="3" type="ORF">GGX14DRAFT_527425</name>
</gene>
<evidence type="ECO:0000256" key="2">
    <source>
        <dbReference type="SAM" id="Phobius"/>
    </source>
</evidence>
<feature type="transmembrane region" description="Helical" evidence="2">
    <location>
        <begin position="12"/>
        <end position="31"/>
    </location>
</feature>
<accession>A0AAD6UU79</accession>
<name>A0AAD6UU79_9AGAR</name>